<evidence type="ECO:0000256" key="1">
    <source>
        <dbReference type="SAM" id="MobiDB-lite"/>
    </source>
</evidence>
<dbReference type="EMBL" id="OW240915">
    <property type="protein sequence ID" value="CAH2285437.1"/>
    <property type="molecule type" value="Genomic_DNA"/>
</dbReference>
<keyword evidence="3" id="KW-1185">Reference proteome</keyword>
<proteinExistence type="predicted"/>
<accession>A0AAD1S0W0</accession>
<feature type="region of interest" description="Disordered" evidence="1">
    <location>
        <begin position="37"/>
        <end position="60"/>
    </location>
</feature>
<reference evidence="2" key="1">
    <citation type="submission" date="2022-03" db="EMBL/GenBank/DDBJ databases">
        <authorList>
            <person name="Alioto T."/>
            <person name="Alioto T."/>
            <person name="Gomez Garrido J."/>
        </authorList>
    </citation>
    <scope>NUCLEOTIDE SEQUENCE</scope>
</reference>
<evidence type="ECO:0000313" key="3">
    <source>
        <dbReference type="Proteomes" id="UP001295444"/>
    </source>
</evidence>
<feature type="compositionally biased region" description="Polar residues" evidence="1">
    <location>
        <begin position="45"/>
        <end position="60"/>
    </location>
</feature>
<gene>
    <name evidence="2" type="ORF">PECUL_23A029065</name>
</gene>
<protein>
    <submittedName>
        <fullName evidence="2">Uncharacterized protein</fullName>
    </submittedName>
</protein>
<organism evidence="2 3">
    <name type="scientific">Pelobates cultripes</name>
    <name type="common">Western spadefoot toad</name>
    <dbReference type="NCBI Taxonomy" id="61616"/>
    <lineage>
        <taxon>Eukaryota</taxon>
        <taxon>Metazoa</taxon>
        <taxon>Chordata</taxon>
        <taxon>Craniata</taxon>
        <taxon>Vertebrata</taxon>
        <taxon>Euteleostomi</taxon>
        <taxon>Amphibia</taxon>
        <taxon>Batrachia</taxon>
        <taxon>Anura</taxon>
        <taxon>Pelobatoidea</taxon>
        <taxon>Pelobatidae</taxon>
        <taxon>Pelobates</taxon>
    </lineage>
</organism>
<dbReference type="AlphaFoldDB" id="A0AAD1S0W0"/>
<feature type="non-terminal residue" evidence="2">
    <location>
        <position position="60"/>
    </location>
</feature>
<dbReference type="Proteomes" id="UP001295444">
    <property type="component" value="Chromosome 04"/>
</dbReference>
<sequence>MMPWDATEAQRLGLELKVQRTTSSSVSFKLEQEAGWKQSVRRNDCTGSQQQGNRTTRGNK</sequence>
<evidence type="ECO:0000313" key="2">
    <source>
        <dbReference type="EMBL" id="CAH2285437.1"/>
    </source>
</evidence>
<name>A0AAD1S0W0_PELCU</name>